<feature type="region of interest" description="Disordered" evidence="1">
    <location>
        <begin position="305"/>
        <end position="367"/>
    </location>
</feature>
<evidence type="ECO:0000256" key="1">
    <source>
        <dbReference type="SAM" id="MobiDB-lite"/>
    </source>
</evidence>
<reference evidence="4" key="1">
    <citation type="journal article" date="2021" name="Nat. Commun.">
        <title>Genetic determinants of endophytism in the Arabidopsis root mycobiome.</title>
        <authorList>
            <person name="Mesny F."/>
            <person name="Miyauchi S."/>
            <person name="Thiergart T."/>
            <person name="Pickel B."/>
            <person name="Atanasova L."/>
            <person name="Karlsson M."/>
            <person name="Huettel B."/>
            <person name="Barry K.W."/>
            <person name="Haridas S."/>
            <person name="Chen C."/>
            <person name="Bauer D."/>
            <person name="Andreopoulos W."/>
            <person name="Pangilinan J."/>
            <person name="LaButti K."/>
            <person name="Riley R."/>
            <person name="Lipzen A."/>
            <person name="Clum A."/>
            <person name="Drula E."/>
            <person name="Henrissat B."/>
            <person name="Kohler A."/>
            <person name="Grigoriev I.V."/>
            <person name="Martin F.M."/>
            <person name="Hacquard S."/>
        </authorList>
    </citation>
    <scope>NUCLEOTIDE SEQUENCE</scope>
    <source>
        <strain evidence="4">MPI-CAGE-CH-0243</strain>
    </source>
</reference>
<evidence type="ECO:0000256" key="3">
    <source>
        <dbReference type="SAM" id="SignalP"/>
    </source>
</evidence>
<dbReference type="AlphaFoldDB" id="A0A9P9DP04"/>
<keyword evidence="5" id="KW-1185">Reference proteome</keyword>
<evidence type="ECO:0000256" key="2">
    <source>
        <dbReference type="SAM" id="Phobius"/>
    </source>
</evidence>
<evidence type="ECO:0000313" key="4">
    <source>
        <dbReference type="EMBL" id="KAH7122648.1"/>
    </source>
</evidence>
<organism evidence="4 5">
    <name type="scientific">Dendryphion nanum</name>
    <dbReference type="NCBI Taxonomy" id="256645"/>
    <lineage>
        <taxon>Eukaryota</taxon>
        <taxon>Fungi</taxon>
        <taxon>Dikarya</taxon>
        <taxon>Ascomycota</taxon>
        <taxon>Pezizomycotina</taxon>
        <taxon>Dothideomycetes</taxon>
        <taxon>Pleosporomycetidae</taxon>
        <taxon>Pleosporales</taxon>
        <taxon>Torulaceae</taxon>
        <taxon>Dendryphion</taxon>
    </lineage>
</organism>
<dbReference type="EMBL" id="JAGMWT010000009">
    <property type="protein sequence ID" value="KAH7122648.1"/>
    <property type="molecule type" value="Genomic_DNA"/>
</dbReference>
<dbReference type="Proteomes" id="UP000700596">
    <property type="component" value="Unassembled WGS sequence"/>
</dbReference>
<keyword evidence="3" id="KW-0732">Signal</keyword>
<feature type="chain" id="PRO_5040106029" evidence="3">
    <location>
        <begin position="30"/>
        <end position="405"/>
    </location>
</feature>
<evidence type="ECO:0000313" key="5">
    <source>
        <dbReference type="Proteomes" id="UP000700596"/>
    </source>
</evidence>
<keyword evidence="2" id="KW-0472">Membrane</keyword>
<gene>
    <name evidence="4" type="ORF">B0J11DRAFT_507619</name>
</gene>
<name>A0A9P9DP04_9PLEO</name>
<proteinExistence type="predicted"/>
<feature type="transmembrane region" description="Helical" evidence="2">
    <location>
        <begin position="212"/>
        <end position="230"/>
    </location>
</feature>
<feature type="signal peptide" evidence="3">
    <location>
        <begin position="1"/>
        <end position="29"/>
    </location>
</feature>
<accession>A0A9P9DP04</accession>
<sequence>MLNSLSTTAHALWVHALLQAQYIARVAEAVGWYVQQREIGDVVKRAECSPSSLLPWASWACIVKVKDLAVAIQDERIRAQISSAHHQADGLRQKLRTLESTHDILARENFLCQTTPRTLIQNFNFNFDIDIYNINIVNQLQDVENFLQDRNSPFYSIMQDVAAPFPTGVNPLQIENFVHGLNNITGQQANATQAKIAGATLGQSQANTYVDWFFSILFFVSSLFFLYHVFSKLIKLCIWVYKAILAARLVAQSTPEAHKSEVNNQDTRKATPTEADDDDASAEDPIVDIYRLFPCQNNQLDHLSSMQPAKTEASKPRVFKDPNLTPRSPRPYRYSSNPTTPLPLPRKMAPLRAKKSPTKGSSSLGEAVSRFGQDTVLGASKLHPANFEFGKPLEDQLQGEFELED</sequence>
<feature type="region of interest" description="Disordered" evidence="1">
    <location>
        <begin position="255"/>
        <end position="280"/>
    </location>
</feature>
<keyword evidence="2" id="KW-1133">Transmembrane helix</keyword>
<keyword evidence="2" id="KW-0812">Transmembrane</keyword>
<comment type="caution">
    <text evidence="4">The sequence shown here is derived from an EMBL/GenBank/DDBJ whole genome shotgun (WGS) entry which is preliminary data.</text>
</comment>
<feature type="compositionally biased region" description="Basic and acidic residues" evidence="1">
    <location>
        <begin position="256"/>
        <end position="271"/>
    </location>
</feature>
<protein>
    <submittedName>
        <fullName evidence="4">Uncharacterized protein</fullName>
    </submittedName>
</protein>